<sequence length="94" mass="10421">MMVTLFTVKKLGCKDGTMITIIRPSSIFKSPLNISTFAEISRAEISVPDGAIPEEFIYSRSISKLRTVALRASVHHLAVLTLYETGNVYFTTQP</sequence>
<dbReference type="Proteomes" id="UP000001542">
    <property type="component" value="Unassembled WGS sequence"/>
</dbReference>
<keyword evidence="2" id="KW-1185">Reference proteome</keyword>
<protein>
    <submittedName>
        <fullName evidence="1">Uncharacterized protein</fullName>
    </submittedName>
</protein>
<gene>
    <name evidence="1" type="ORF">TVAG_538680</name>
</gene>
<organism evidence="1 2">
    <name type="scientific">Trichomonas vaginalis (strain ATCC PRA-98 / G3)</name>
    <dbReference type="NCBI Taxonomy" id="412133"/>
    <lineage>
        <taxon>Eukaryota</taxon>
        <taxon>Metamonada</taxon>
        <taxon>Parabasalia</taxon>
        <taxon>Trichomonadida</taxon>
        <taxon>Trichomonadidae</taxon>
        <taxon>Trichomonas</taxon>
    </lineage>
</organism>
<evidence type="ECO:0000313" key="1">
    <source>
        <dbReference type="EMBL" id="EAX77417.1"/>
    </source>
</evidence>
<accession>A2GZK1</accession>
<dbReference type="InParanoid" id="A2GZK1"/>
<reference evidence="1" key="2">
    <citation type="journal article" date="2007" name="Science">
        <title>Draft genome sequence of the sexually transmitted pathogen Trichomonas vaginalis.</title>
        <authorList>
            <person name="Carlton J.M."/>
            <person name="Hirt R.P."/>
            <person name="Silva J.C."/>
            <person name="Delcher A.L."/>
            <person name="Schatz M."/>
            <person name="Zhao Q."/>
            <person name="Wortman J.R."/>
            <person name="Bidwell S.L."/>
            <person name="Alsmark U.C.M."/>
            <person name="Besteiro S."/>
            <person name="Sicheritz-Ponten T."/>
            <person name="Noel C.J."/>
            <person name="Dacks J.B."/>
            <person name="Foster P.G."/>
            <person name="Simillion C."/>
            <person name="Van de Peer Y."/>
            <person name="Miranda-Saavedra D."/>
            <person name="Barton G.J."/>
            <person name="Westrop G.D."/>
            <person name="Mueller S."/>
            <person name="Dessi D."/>
            <person name="Fiori P.L."/>
            <person name="Ren Q."/>
            <person name="Paulsen I."/>
            <person name="Zhang H."/>
            <person name="Bastida-Corcuera F.D."/>
            <person name="Simoes-Barbosa A."/>
            <person name="Brown M.T."/>
            <person name="Hayes R.D."/>
            <person name="Mukherjee M."/>
            <person name="Okumura C.Y."/>
            <person name="Schneider R."/>
            <person name="Smith A.J."/>
            <person name="Vanacova S."/>
            <person name="Villalvazo M."/>
            <person name="Haas B.J."/>
            <person name="Pertea M."/>
            <person name="Feldblyum T.V."/>
            <person name="Utterback T.R."/>
            <person name="Shu C.L."/>
            <person name="Osoegawa K."/>
            <person name="de Jong P.J."/>
            <person name="Hrdy I."/>
            <person name="Horvathova L."/>
            <person name="Zubacova Z."/>
            <person name="Dolezal P."/>
            <person name="Malik S.B."/>
            <person name="Logsdon J.M. Jr."/>
            <person name="Henze K."/>
            <person name="Gupta A."/>
            <person name="Wang C.C."/>
            <person name="Dunne R.L."/>
            <person name="Upcroft J.A."/>
            <person name="Upcroft P."/>
            <person name="White O."/>
            <person name="Salzberg S.L."/>
            <person name="Tang P."/>
            <person name="Chiu C.-H."/>
            <person name="Lee Y.-S."/>
            <person name="Embley T.M."/>
            <person name="Coombs G.H."/>
            <person name="Mottram J.C."/>
            <person name="Tachezy J."/>
            <person name="Fraser-Liggett C.M."/>
            <person name="Johnson P.J."/>
        </authorList>
    </citation>
    <scope>NUCLEOTIDE SEQUENCE [LARGE SCALE GENOMIC DNA]</scope>
    <source>
        <strain evidence="1">G3</strain>
    </source>
</reference>
<dbReference type="AlphaFoldDB" id="A2GZK1"/>
<dbReference type="VEuPathDB" id="TrichDB:TVAG_538680"/>
<evidence type="ECO:0000313" key="2">
    <source>
        <dbReference type="Proteomes" id="UP000001542"/>
    </source>
</evidence>
<reference evidence="1" key="1">
    <citation type="submission" date="2006-10" db="EMBL/GenBank/DDBJ databases">
        <authorList>
            <person name="Amadeo P."/>
            <person name="Zhao Q."/>
            <person name="Wortman J."/>
            <person name="Fraser-Liggett C."/>
            <person name="Carlton J."/>
        </authorList>
    </citation>
    <scope>NUCLEOTIDE SEQUENCE</scope>
    <source>
        <strain evidence="1">G3</strain>
    </source>
</reference>
<proteinExistence type="predicted"/>
<dbReference type="EMBL" id="DS123095">
    <property type="protein sequence ID" value="EAX77417.1"/>
    <property type="molecule type" value="Genomic_DNA"/>
</dbReference>
<name>A2GZK1_TRIV3</name>